<evidence type="ECO:0000256" key="4">
    <source>
        <dbReference type="ARBA" id="ARBA00022989"/>
    </source>
</evidence>
<feature type="transmembrane region" description="Helical" evidence="6">
    <location>
        <begin position="129"/>
        <end position="150"/>
    </location>
</feature>
<feature type="transmembrane region" description="Helical" evidence="6">
    <location>
        <begin position="193"/>
        <end position="211"/>
    </location>
</feature>
<dbReference type="EMBL" id="VNIM01000067">
    <property type="protein sequence ID" value="TVV72316.1"/>
    <property type="molecule type" value="Genomic_DNA"/>
</dbReference>
<feature type="domain" description="EamA" evidence="7">
    <location>
        <begin position="130"/>
        <end position="258"/>
    </location>
</feature>
<dbReference type="Pfam" id="PF00892">
    <property type="entry name" value="EamA"/>
    <property type="match status" value="2"/>
</dbReference>
<gene>
    <name evidence="8" type="ORF">FOY91_14830</name>
</gene>
<keyword evidence="9" id="KW-1185">Reference proteome</keyword>
<dbReference type="Proteomes" id="UP000318681">
    <property type="component" value="Unassembled WGS sequence"/>
</dbReference>
<reference evidence="8 9" key="1">
    <citation type="submission" date="2019-07" db="EMBL/GenBank/DDBJ databases">
        <title>Sphingomonas solaris sp. nov., isolated from a solar panel from Boston, Massachusetts.</title>
        <authorList>
            <person name="Tanner K."/>
            <person name="Pascual J."/>
            <person name="Mancuso C."/>
            <person name="Pereto J."/>
            <person name="Khalil A."/>
            <person name="Vilanova C."/>
        </authorList>
    </citation>
    <scope>NUCLEOTIDE SEQUENCE [LARGE SCALE GENOMIC DNA]</scope>
    <source>
        <strain evidence="8 9">R4DWN</strain>
    </source>
</reference>
<dbReference type="InterPro" id="IPR000620">
    <property type="entry name" value="EamA_dom"/>
</dbReference>
<name>A0A558QYT2_9SPHN</name>
<evidence type="ECO:0000256" key="5">
    <source>
        <dbReference type="ARBA" id="ARBA00023136"/>
    </source>
</evidence>
<accession>A0A558QYT2</accession>
<dbReference type="GO" id="GO:0016020">
    <property type="term" value="C:membrane"/>
    <property type="evidence" value="ECO:0007669"/>
    <property type="project" value="UniProtKB-SubCell"/>
</dbReference>
<feature type="transmembrane region" description="Helical" evidence="6">
    <location>
        <begin position="12"/>
        <end position="34"/>
    </location>
</feature>
<dbReference type="OrthoDB" id="7818056at2"/>
<keyword evidence="5 6" id="KW-0472">Membrane</keyword>
<organism evidence="8 9">
    <name type="scientific">Alterirhizorhabdus solaris</name>
    <dbReference type="NCBI Taxonomy" id="2529389"/>
    <lineage>
        <taxon>Bacteria</taxon>
        <taxon>Pseudomonadati</taxon>
        <taxon>Pseudomonadota</taxon>
        <taxon>Alphaproteobacteria</taxon>
        <taxon>Sphingomonadales</taxon>
        <taxon>Rhizorhabdaceae</taxon>
        <taxon>Alterirhizorhabdus</taxon>
    </lineage>
</organism>
<feature type="transmembrane region" description="Helical" evidence="6">
    <location>
        <begin position="102"/>
        <end position="123"/>
    </location>
</feature>
<comment type="caution">
    <text evidence="8">The sequence shown here is derived from an EMBL/GenBank/DDBJ whole genome shotgun (WGS) entry which is preliminary data.</text>
</comment>
<protein>
    <submittedName>
        <fullName evidence="8">DMT family transporter</fullName>
    </submittedName>
</protein>
<dbReference type="Gene3D" id="1.10.3730.20">
    <property type="match status" value="1"/>
</dbReference>
<dbReference type="AlphaFoldDB" id="A0A558QYT2"/>
<evidence type="ECO:0000313" key="9">
    <source>
        <dbReference type="Proteomes" id="UP000318681"/>
    </source>
</evidence>
<dbReference type="InterPro" id="IPR037185">
    <property type="entry name" value="EmrE-like"/>
</dbReference>
<sequence length="275" mass="28924">MDAIMKGLVLDIGVYNALLWRSLAGVAIAAVLHLARRPAWPARATLRLHALRGLVTTGMAVLFFWGLARVPMAQAVALTFIAPLIALFFARVMLGEPISRRAIGGSVAASIGVLLIFSGQARVAAGPDAMWGAGAILCSAVCYAYNIILMRRQSLLADAIEVAFFQSAAIALLLALAAPFLAVAPAAHHVPPLLFASVLAVASLFLLSWAYARAEANYLAPVEYTAFLWASVLGWLVFGEVVSPRTVAGAVLIGAACIYSARRKAVPMGNLEAAT</sequence>
<keyword evidence="4 6" id="KW-1133">Transmembrane helix</keyword>
<proteinExistence type="inferred from homology"/>
<feature type="transmembrane region" description="Helical" evidence="6">
    <location>
        <begin position="244"/>
        <end position="261"/>
    </location>
</feature>
<feature type="transmembrane region" description="Helical" evidence="6">
    <location>
        <begin position="46"/>
        <end position="66"/>
    </location>
</feature>
<dbReference type="PANTHER" id="PTHR22911">
    <property type="entry name" value="ACYL-MALONYL CONDENSING ENZYME-RELATED"/>
    <property type="match status" value="1"/>
</dbReference>
<comment type="similarity">
    <text evidence="2">Belongs to the drug/metabolite transporter (DMT) superfamily. 10 TMS drug/metabolite exporter (DME) (TC 2.A.7.3) family.</text>
</comment>
<evidence type="ECO:0000259" key="7">
    <source>
        <dbReference type="Pfam" id="PF00892"/>
    </source>
</evidence>
<evidence type="ECO:0000313" key="8">
    <source>
        <dbReference type="EMBL" id="TVV72316.1"/>
    </source>
</evidence>
<feature type="transmembrane region" description="Helical" evidence="6">
    <location>
        <begin position="218"/>
        <end position="238"/>
    </location>
</feature>
<feature type="domain" description="EamA" evidence="7">
    <location>
        <begin position="4"/>
        <end position="117"/>
    </location>
</feature>
<evidence type="ECO:0000256" key="6">
    <source>
        <dbReference type="SAM" id="Phobius"/>
    </source>
</evidence>
<dbReference type="PANTHER" id="PTHR22911:SF6">
    <property type="entry name" value="SOLUTE CARRIER FAMILY 35 MEMBER G1"/>
    <property type="match status" value="1"/>
</dbReference>
<keyword evidence="3 6" id="KW-0812">Transmembrane</keyword>
<feature type="transmembrane region" description="Helical" evidence="6">
    <location>
        <begin position="162"/>
        <end position="187"/>
    </location>
</feature>
<evidence type="ECO:0000256" key="2">
    <source>
        <dbReference type="ARBA" id="ARBA00009853"/>
    </source>
</evidence>
<evidence type="ECO:0000256" key="3">
    <source>
        <dbReference type="ARBA" id="ARBA00022692"/>
    </source>
</evidence>
<evidence type="ECO:0000256" key="1">
    <source>
        <dbReference type="ARBA" id="ARBA00004141"/>
    </source>
</evidence>
<comment type="subcellular location">
    <subcellularLocation>
        <location evidence="1">Membrane</location>
        <topology evidence="1">Multi-pass membrane protein</topology>
    </subcellularLocation>
</comment>
<feature type="transmembrane region" description="Helical" evidence="6">
    <location>
        <begin position="72"/>
        <end position="90"/>
    </location>
</feature>
<dbReference type="SUPFAM" id="SSF103481">
    <property type="entry name" value="Multidrug resistance efflux transporter EmrE"/>
    <property type="match status" value="2"/>
</dbReference>